<dbReference type="InterPro" id="IPR011006">
    <property type="entry name" value="CheY-like_superfamily"/>
</dbReference>
<dbReference type="STRING" id="69960.SAMN05421720_101561"/>
<protein>
    <submittedName>
        <fullName evidence="5">PAS domain-containing protein</fullName>
    </submittedName>
</protein>
<accession>A0A1G6XQ54</accession>
<keyword evidence="1 2" id="KW-0597">Phosphoprotein</keyword>
<dbReference type="Gene3D" id="3.40.50.2300">
    <property type="match status" value="1"/>
</dbReference>
<dbReference type="OrthoDB" id="7337361at2"/>
<feature type="region of interest" description="Disordered" evidence="3">
    <location>
        <begin position="374"/>
        <end position="398"/>
    </location>
</feature>
<dbReference type="InterPro" id="IPR000014">
    <property type="entry name" value="PAS"/>
</dbReference>
<dbReference type="RefSeq" id="WP_092781679.1">
    <property type="nucleotide sequence ID" value="NZ_FNAP01000001.1"/>
</dbReference>
<feature type="domain" description="Response regulatory" evidence="4">
    <location>
        <begin position="402"/>
        <end position="517"/>
    </location>
</feature>
<evidence type="ECO:0000256" key="2">
    <source>
        <dbReference type="PROSITE-ProRule" id="PRU00169"/>
    </source>
</evidence>
<dbReference type="Pfam" id="PF00072">
    <property type="entry name" value="Response_reg"/>
    <property type="match status" value="1"/>
</dbReference>
<evidence type="ECO:0000256" key="3">
    <source>
        <dbReference type="SAM" id="MobiDB-lite"/>
    </source>
</evidence>
<keyword evidence="6" id="KW-1185">Reference proteome</keyword>
<evidence type="ECO:0000313" key="6">
    <source>
        <dbReference type="Proteomes" id="UP000199412"/>
    </source>
</evidence>
<dbReference type="SUPFAM" id="SSF55785">
    <property type="entry name" value="PYP-like sensor domain (PAS domain)"/>
    <property type="match status" value="1"/>
</dbReference>
<feature type="modified residue" description="4-aspartylphosphate" evidence="2">
    <location>
        <position position="451"/>
    </location>
</feature>
<dbReference type="PANTHER" id="PTHR44591">
    <property type="entry name" value="STRESS RESPONSE REGULATOR PROTEIN 1"/>
    <property type="match status" value="1"/>
</dbReference>
<dbReference type="PROSITE" id="PS50110">
    <property type="entry name" value="RESPONSE_REGULATORY"/>
    <property type="match status" value="1"/>
</dbReference>
<dbReference type="EMBL" id="FNAP01000001">
    <property type="protein sequence ID" value="SDD79497.1"/>
    <property type="molecule type" value="Genomic_DNA"/>
</dbReference>
<reference evidence="5 6" key="1">
    <citation type="submission" date="2016-10" db="EMBL/GenBank/DDBJ databases">
        <authorList>
            <person name="de Groot N.N."/>
        </authorList>
    </citation>
    <scope>NUCLEOTIDE SEQUENCE [LARGE SCALE GENOMIC DNA]</scope>
    <source>
        <strain evidence="5 6">ATCC 700224</strain>
    </source>
</reference>
<dbReference type="InterPro" id="IPR050595">
    <property type="entry name" value="Bact_response_regulator"/>
</dbReference>
<dbReference type="AlphaFoldDB" id="A0A1G6XQ54"/>
<evidence type="ECO:0000256" key="1">
    <source>
        <dbReference type="ARBA" id="ARBA00022553"/>
    </source>
</evidence>
<dbReference type="Pfam" id="PF13188">
    <property type="entry name" value="PAS_8"/>
    <property type="match status" value="1"/>
</dbReference>
<dbReference type="PANTHER" id="PTHR44591:SF21">
    <property type="entry name" value="TWO-COMPONENT RESPONSE REGULATOR"/>
    <property type="match status" value="1"/>
</dbReference>
<proteinExistence type="predicted"/>
<dbReference type="CDD" id="cd00156">
    <property type="entry name" value="REC"/>
    <property type="match status" value="1"/>
</dbReference>
<dbReference type="SUPFAM" id="SSF52172">
    <property type="entry name" value="CheY-like"/>
    <property type="match status" value="1"/>
</dbReference>
<evidence type="ECO:0000259" key="4">
    <source>
        <dbReference type="PROSITE" id="PS50110"/>
    </source>
</evidence>
<gene>
    <name evidence="5" type="ORF">SAMN05421720_101561</name>
</gene>
<name>A0A1G6XQ54_9PROT</name>
<evidence type="ECO:0000313" key="5">
    <source>
        <dbReference type="EMBL" id="SDD79497.1"/>
    </source>
</evidence>
<sequence>MSNSERDNRTGPTDAVRAAALDIVPQAVLIADAGGRPLDMNRRARRLLGVSDEADPGAWSGRLPTLAREYQSDWVNLPLPDGTLAPFWFWARSLSPSAGDGGAVLYALWPCRLTEEQSGQGSGDGAAYDEMMAVMARHALLGEMGGALAHQMSQPLNIIRLTAERAALEAEDGTSATDSASAAERFARLADQAEALFETVSLVQGAPAIHGAADLEVVDIAAVINRAAVLARSPLRAAGLKAEVIAASDPPGVWGEPVLLLQVAFAVMTVLADALGGDADLEERPVRGGSVRSLIVRVDSDAAVVGDGRLSVDMARDDVVRLGLPLMPVVPDLSLSRRVVLAGLALAGLDGHLMMLVDDQGALRGARLDLARAGSGAGGDLSAGSDATERPDRDASGTGGIRVLLAEDEIEAATEIADFLREEGCGVTVAGDVAAALRALDQAQYDVLVSDVAMPGGNVGALLRAAEAAHPDLAIILASGFAVEGDATFGDLADMADAILRKPLSLNELYGTIRRVLTG</sequence>
<dbReference type="GO" id="GO:0000160">
    <property type="term" value="P:phosphorelay signal transduction system"/>
    <property type="evidence" value="ECO:0007669"/>
    <property type="project" value="InterPro"/>
</dbReference>
<dbReference type="Proteomes" id="UP000199412">
    <property type="component" value="Unassembled WGS sequence"/>
</dbReference>
<dbReference type="InterPro" id="IPR001789">
    <property type="entry name" value="Sig_transdc_resp-reg_receiver"/>
</dbReference>
<dbReference type="SMART" id="SM00448">
    <property type="entry name" value="REC"/>
    <property type="match status" value="1"/>
</dbReference>
<dbReference type="InterPro" id="IPR035965">
    <property type="entry name" value="PAS-like_dom_sf"/>
</dbReference>
<organism evidence="5 6">
    <name type="scientific">Rhodospira trueperi</name>
    <dbReference type="NCBI Taxonomy" id="69960"/>
    <lineage>
        <taxon>Bacteria</taxon>
        <taxon>Pseudomonadati</taxon>
        <taxon>Pseudomonadota</taxon>
        <taxon>Alphaproteobacteria</taxon>
        <taxon>Rhodospirillales</taxon>
        <taxon>Rhodospirillaceae</taxon>
        <taxon>Rhodospira</taxon>
    </lineage>
</organism>